<feature type="compositionally biased region" description="Low complexity" evidence="6">
    <location>
        <begin position="569"/>
        <end position="578"/>
    </location>
</feature>
<dbReference type="OrthoDB" id="273340at2759"/>
<proteinExistence type="inferred from homology"/>
<dbReference type="GO" id="GO:0032040">
    <property type="term" value="C:small-subunit processome"/>
    <property type="evidence" value="ECO:0007669"/>
    <property type="project" value="TreeGrafter"/>
</dbReference>
<dbReference type="PANTHER" id="PTHR14927:SF0">
    <property type="entry name" value="NUCLEOLAR PROTEIN 10"/>
    <property type="match status" value="1"/>
</dbReference>
<feature type="compositionally biased region" description="Acidic residues" evidence="6">
    <location>
        <begin position="595"/>
        <end position="627"/>
    </location>
</feature>
<comment type="similarity">
    <text evidence="2">Belongs to the WD repeat NOL10/ENP2 family.</text>
</comment>
<comment type="subcellular location">
    <subcellularLocation>
        <location evidence="1">Nucleus</location>
        <location evidence="1">Nucleolus</location>
    </subcellularLocation>
</comment>
<dbReference type="InterPro" id="IPR056551">
    <property type="entry name" value="Beta-prop_NOL10_N"/>
</dbReference>
<accession>A0A1Y1U787</accession>
<comment type="caution">
    <text evidence="10">The sequence shown here is derived from an EMBL/GenBank/DDBJ whole genome shotgun (WGS) entry which is preliminary data.</text>
</comment>
<evidence type="ECO:0000256" key="5">
    <source>
        <dbReference type="ARBA" id="ARBA00023242"/>
    </source>
</evidence>
<evidence type="ECO:0000259" key="7">
    <source>
        <dbReference type="Pfam" id="PF08159"/>
    </source>
</evidence>
<dbReference type="EMBL" id="NBSH01000017">
    <property type="protein sequence ID" value="ORX33872.1"/>
    <property type="molecule type" value="Genomic_DNA"/>
</dbReference>
<sequence>MTTFPKIYTVNGPSSTSSSTLPTWITTKPRSVRPAGSTHRKRVKTQREIGQLELIQDFAFPEAAIKIKTTEDGDFAIGTGTYKPMMKVWDLHDLTVKFERVTDAENVDFVILSSDWTKTLHLQRDRSISLHTQMGLHHSLRLPTYGRSLAYHAPSAEALIGCTGSEVFRLNLEEGRYMVPIKVQTDDIDGVNVVDVNSRHGLWSLGLDGGSGIVEFWDPRSKSALTKLLLPTSTLLPMQPHYDGTGIIPPEQTLSVTALASHPTDGLSLAVGTSTGHTLLYDLRSPTPFAIKDQGYGEPMKNVEWLRSGGGEDEGRVISADSKVVKIWNKKDASSNLLSLQPPSTLTHLHAVPNSGLIFTACDAPQLNTYYIPDLGPAPRWAGFLDNVTEEMAQDASGGIGKSAYVDYKFIDRQELETLGLTHLIGTQTLKPYMHGFFISLKLYTTARLIANPTSYAEQREKMVADKLAAKAESRIRARKDQPKVNKALAERLRRADDRAEAAEKRKREKKAAAAVGAEDGANDGAEEGGATARSGETLLSDPRFKDLFEDPDFEVDEESREFALLNPATANKNAARKTAVEDEEDESDRMSSDLSEDEDDSEDDDDGGGGQAEDPDEDSEESDDGELLQYDPRNVKRTTAKPFARPESGPLRKPRLIIGDERHAGPSSSDTFGKRAWSQQIKPTKASKKDARMDGVLAMRRGTDGGMEMSFVPQGSSKSRAGAENDWASDDDDLGPKGGRPNRSKVERFGAGMERGQEDQSEAREGDRGGRTRRRDVSRSASKNTFRRK</sequence>
<dbReference type="GO" id="GO:0000462">
    <property type="term" value="P:maturation of SSU-rRNA from tricistronic rRNA transcript (SSU-rRNA, 5.8S rRNA, LSU-rRNA)"/>
    <property type="evidence" value="ECO:0007669"/>
    <property type="project" value="TreeGrafter"/>
</dbReference>
<feature type="compositionally biased region" description="Basic and acidic residues" evidence="6">
    <location>
        <begin position="756"/>
        <end position="779"/>
    </location>
</feature>
<evidence type="ECO:0000256" key="6">
    <source>
        <dbReference type="SAM" id="MobiDB-lite"/>
    </source>
</evidence>
<organism evidence="10 11">
    <name type="scientific">Kockovaella imperatae</name>
    <dbReference type="NCBI Taxonomy" id="4999"/>
    <lineage>
        <taxon>Eukaryota</taxon>
        <taxon>Fungi</taxon>
        <taxon>Dikarya</taxon>
        <taxon>Basidiomycota</taxon>
        <taxon>Agaricomycotina</taxon>
        <taxon>Tremellomycetes</taxon>
        <taxon>Tremellales</taxon>
        <taxon>Cuniculitremaceae</taxon>
        <taxon>Kockovaella</taxon>
    </lineage>
</organism>
<dbReference type="Gene3D" id="2.130.10.10">
    <property type="entry name" value="YVTN repeat-like/Quinoprotein amine dehydrogenase"/>
    <property type="match status" value="1"/>
</dbReference>
<dbReference type="GeneID" id="33560533"/>
<dbReference type="InterPro" id="IPR036322">
    <property type="entry name" value="WD40_repeat_dom_sf"/>
</dbReference>
<name>A0A1Y1U787_9TREE</name>
<dbReference type="GO" id="GO:0030686">
    <property type="term" value="C:90S preribosome"/>
    <property type="evidence" value="ECO:0007669"/>
    <property type="project" value="TreeGrafter"/>
</dbReference>
<dbReference type="InterPro" id="IPR056550">
    <property type="entry name" value="NOL10_2nd"/>
</dbReference>
<dbReference type="Pfam" id="PF23098">
    <property type="entry name" value="Beta-prop_NOL10_N"/>
    <property type="match status" value="1"/>
</dbReference>
<evidence type="ECO:0000256" key="1">
    <source>
        <dbReference type="ARBA" id="ARBA00004604"/>
    </source>
</evidence>
<dbReference type="Proteomes" id="UP000193218">
    <property type="component" value="Unassembled WGS sequence"/>
</dbReference>
<feature type="compositionally biased region" description="Basic and acidic residues" evidence="6">
    <location>
        <begin position="475"/>
        <end position="506"/>
    </location>
</feature>
<evidence type="ECO:0000256" key="3">
    <source>
        <dbReference type="ARBA" id="ARBA00022574"/>
    </source>
</evidence>
<feature type="domain" description="Nucleolar protein 10-like second" evidence="8">
    <location>
        <begin position="405"/>
        <end position="452"/>
    </location>
</feature>
<protein>
    <submittedName>
        <fullName evidence="10">WD40-repeat-containing domain protein</fullName>
    </submittedName>
</protein>
<dbReference type="PANTHER" id="PTHR14927">
    <property type="entry name" value="NUCLEOLAR PROTEIN 10"/>
    <property type="match status" value="1"/>
</dbReference>
<dbReference type="InterPro" id="IPR012580">
    <property type="entry name" value="NUC153"/>
</dbReference>
<dbReference type="Pfam" id="PF08159">
    <property type="entry name" value="NUC153"/>
    <property type="match status" value="1"/>
</dbReference>
<feature type="region of interest" description="Disordered" evidence="6">
    <location>
        <begin position="557"/>
        <end position="790"/>
    </location>
</feature>
<dbReference type="InterPro" id="IPR015943">
    <property type="entry name" value="WD40/YVTN_repeat-like_dom_sf"/>
</dbReference>
<dbReference type="SUPFAM" id="SSF50978">
    <property type="entry name" value="WD40 repeat-like"/>
    <property type="match status" value="1"/>
</dbReference>
<dbReference type="AlphaFoldDB" id="A0A1Y1U787"/>
<dbReference type="STRING" id="4999.A0A1Y1U787"/>
<feature type="domain" description="NUC153" evidence="7">
    <location>
        <begin position="542"/>
        <end position="569"/>
    </location>
</feature>
<reference evidence="10 11" key="1">
    <citation type="submission" date="2017-03" db="EMBL/GenBank/DDBJ databases">
        <title>Widespread Adenine N6-methylation of Active Genes in Fungi.</title>
        <authorList>
            <consortium name="DOE Joint Genome Institute"/>
            <person name="Mondo S.J."/>
            <person name="Dannebaum R.O."/>
            <person name="Kuo R.C."/>
            <person name="Louie K.B."/>
            <person name="Bewick A.J."/>
            <person name="Labutti K."/>
            <person name="Haridas S."/>
            <person name="Kuo A."/>
            <person name="Salamov A."/>
            <person name="Ahrendt S.R."/>
            <person name="Lau R."/>
            <person name="Bowen B.P."/>
            <person name="Lipzen A."/>
            <person name="Sullivan W."/>
            <person name="Andreopoulos W.B."/>
            <person name="Clum A."/>
            <person name="Lindquist E."/>
            <person name="Daum C."/>
            <person name="Northen T.R."/>
            <person name="Ramamoorthy G."/>
            <person name="Schmitz R.J."/>
            <person name="Gryganskyi A."/>
            <person name="Culley D."/>
            <person name="Magnuson J."/>
            <person name="James T.Y."/>
            <person name="O'Malley M.A."/>
            <person name="Stajich J.E."/>
            <person name="Spatafora J.W."/>
            <person name="Visel A."/>
            <person name="Grigoriev I.V."/>
        </authorList>
    </citation>
    <scope>NUCLEOTIDE SEQUENCE [LARGE SCALE GENOMIC DNA]</scope>
    <source>
        <strain evidence="10 11">NRRL Y-17943</strain>
    </source>
</reference>
<evidence type="ECO:0000259" key="8">
    <source>
        <dbReference type="Pfam" id="PF23097"/>
    </source>
</evidence>
<feature type="compositionally biased region" description="Polar residues" evidence="6">
    <location>
        <begin position="667"/>
        <end position="683"/>
    </location>
</feature>
<feature type="region of interest" description="Disordered" evidence="6">
    <location>
        <begin position="475"/>
        <end position="545"/>
    </location>
</feature>
<evidence type="ECO:0000256" key="2">
    <source>
        <dbReference type="ARBA" id="ARBA00005264"/>
    </source>
</evidence>
<keyword evidence="5" id="KW-0539">Nucleus</keyword>
<evidence type="ECO:0000313" key="10">
    <source>
        <dbReference type="EMBL" id="ORX33872.1"/>
    </source>
</evidence>
<feature type="domain" description="Nucleolar protein 10-like N-terminal" evidence="9">
    <location>
        <begin position="15"/>
        <end position="393"/>
    </location>
</feature>
<gene>
    <name evidence="10" type="ORF">BD324DRAFT_653921</name>
</gene>
<dbReference type="FunCoup" id="A0A1Y1U787">
    <property type="interactions" value="716"/>
</dbReference>
<dbReference type="InterPro" id="IPR040382">
    <property type="entry name" value="NOL10/Enp2"/>
</dbReference>
<keyword evidence="4" id="KW-0677">Repeat</keyword>
<keyword evidence="11" id="KW-1185">Reference proteome</keyword>
<evidence type="ECO:0000256" key="4">
    <source>
        <dbReference type="ARBA" id="ARBA00022737"/>
    </source>
</evidence>
<dbReference type="InParanoid" id="A0A1Y1U787"/>
<dbReference type="RefSeq" id="XP_021868171.1">
    <property type="nucleotide sequence ID" value="XM_022018724.1"/>
</dbReference>
<evidence type="ECO:0000259" key="9">
    <source>
        <dbReference type="Pfam" id="PF23098"/>
    </source>
</evidence>
<keyword evidence="3" id="KW-0853">WD repeat</keyword>
<dbReference type="Pfam" id="PF23097">
    <property type="entry name" value="NOL10_2nd"/>
    <property type="match status" value="1"/>
</dbReference>
<evidence type="ECO:0000313" key="11">
    <source>
        <dbReference type="Proteomes" id="UP000193218"/>
    </source>
</evidence>